<dbReference type="Proteomes" id="UP001162992">
    <property type="component" value="Chromosome 7"/>
</dbReference>
<comment type="caution">
    <text evidence="1">The sequence shown here is derived from an EMBL/GenBank/DDBJ whole genome shotgun (WGS) entry which is preliminary data.</text>
</comment>
<evidence type="ECO:0000313" key="2">
    <source>
        <dbReference type="Proteomes" id="UP001162992"/>
    </source>
</evidence>
<protein>
    <submittedName>
        <fullName evidence="1">Uncharacterized protein</fullName>
    </submittedName>
</protein>
<gene>
    <name evidence="1" type="ORF">O6H91_07G064100</name>
</gene>
<organism evidence="1 2">
    <name type="scientific">Diphasiastrum complanatum</name>
    <name type="common">Issler's clubmoss</name>
    <name type="synonym">Lycopodium complanatum</name>
    <dbReference type="NCBI Taxonomy" id="34168"/>
    <lineage>
        <taxon>Eukaryota</taxon>
        <taxon>Viridiplantae</taxon>
        <taxon>Streptophyta</taxon>
        <taxon>Embryophyta</taxon>
        <taxon>Tracheophyta</taxon>
        <taxon>Lycopodiopsida</taxon>
        <taxon>Lycopodiales</taxon>
        <taxon>Lycopodiaceae</taxon>
        <taxon>Lycopodioideae</taxon>
        <taxon>Diphasiastrum</taxon>
    </lineage>
</organism>
<accession>A0ACC2D643</accession>
<proteinExistence type="predicted"/>
<name>A0ACC2D643_DIPCM</name>
<dbReference type="EMBL" id="CM055098">
    <property type="protein sequence ID" value="KAJ7549708.1"/>
    <property type="molecule type" value="Genomic_DNA"/>
</dbReference>
<sequence length="153" mass="17121">MMTELHAQGRTISDIEECLKTAPLHPEMIRAVKFAAESGCDLHIVSDANTVFIQTILEAYKLSTYFKKVHTNPAHLDDFGVLRILPYHSSDMEPHGCLLCPPNMCKGSIVDKIRMEELASSEFCTIYIGDGSGDYCPSLRLTDEDHVFARTEL</sequence>
<keyword evidence="2" id="KW-1185">Reference proteome</keyword>
<evidence type="ECO:0000313" key="1">
    <source>
        <dbReference type="EMBL" id="KAJ7549708.1"/>
    </source>
</evidence>
<reference evidence="2" key="1">
    <citation type="journal article" date="2024" name="Proc. Natl. Acad. Sci. U.S.A.">
        <title>Extraordinary preservation of gene collinearity over three hundred million years revealed in homosporous lycophytes.</title>
        <authorList>
            <person name="Li C."/>
            <person name="Wickell D."/>
            <person name="Kuo L.Y."/>
            <person name="Chen X."/>
            <person name="Nie B."/>
            <person name="Liao X."/>
            <person name="Peng D."/>
            <person name="Ji J."/>
            <person name="Jenkins J."/>
            <person name="Williams M."/>
            <person name="Shu S."/>
            <person name="Plott C."/>
            <person name="Barry K."/>
            <person name="Rajasekar S."/>
            <person name="Grimwood J."/>
            <person name="Han X."/>
            <person name="Sun S."/>
            <person name="Hou Z."/>
            <person name="He W."/>
            <person name="Dai G."/>
            <person name="Sun C."/>
            <person name="Schmutz J."/>
            <person name="Leebens-Mack J.H."/>
            <person name="Li F.W."/>
            <person name="Wang L."/>
        </authorList>
    </citation>
    <scope>NUCLEOTIDE SEQUENCE [LARGE SCALE GENOMIC DNA]</scope>
    <source>
        <strain evidence="2">cv. PW_Plant_1</strain>
    </source>
</reference>